<dbReference type="RefSeq" id="WP_345526573.1">
    <property type="nucleotide sequence ID" value="NZ_BAABKN010000012.1"/>
</dbReference>
<dbReference type="Proteomes" id="UP001499882">
    <property type="component" value="Unassembled WGS sequence"/>
</dbReference>
<evidence type="ECO:0000313" key="1">
    <source>
        <dbReference type="EMBL" id="GAA4735779.1"/>
    </source>
</evidence>
<dbReference type="Gene3D" id="3.40.50.720">
    <property type="entry name" value="NAD(P)-binding Rossmann-like Domain"/>
    <property type="match status" value="1"/>
</dbReference>
<dbReference type="InterPro" id="IPR022291">
    <property type="entry name" value="Bacteriocin_synth_cyclodeHase"/>
</dbReference>
<gene>
    <name evidence="1" type="ORF">GCM10023350_19540</name>
</gene>
<keyword evidence="2" id="KW-1185">Reference proteome</keyword>
<proteinExistence type="predicted"/>
<accession>A0ABP8YQD7</accession>
<protein>
    <submittedName>
        <fullName evidence="1">Cyclodehydratase</fullName>
    </submittedName>
</protein>
<dbReference type="EMBL" id="BAABKN010000012">
    <property type="protein sequence ID" value="GAA4735779.1"/>
    <property type="molecule type" value="Genomic_DNA"/>
</dbReference>
<reference evidence="2" key="1">
    <citation type="journal article" date="2019" name="Int. J. Syst. Evol. Microbiol.">
        <title>The Global Catalogue of Microorganisms (GCM) 10K type strain sequencing project: providing services to taxonomists for standard genome sequencing and annotation.</title>
        <authorList>
            <consortium name="The Broad Institute Genomics Platform"/>
            <consortium name="The Broad Institute Genome Sequencing Center for Infectious Disease"/>
            <person name="Wu L."/>
            <person name="Ma J."/>
        </authorList>
    </citation>
    <scope>NUCLEOTIDE SEQUENCE [LARGE SCALE GENOMIC DNA]</scope>
    <source>
        <strain evidence="2">JCM 18532</strain>
    </source>
</reference>
<sequence length="254" mass="27208">MSLLRPGLHVVRRDDRHLQIGLDPPWRLVVPDEPDVQGVLDDLVSGRPPAPTTPAGHRVLHDLGRADMLLPHPAPLRSRAVAVAGDTRPAAEAERVLRAAGAAPAPVDRADLTVVVTSGEPDRDLVDDHLRADRPHLIVGAGPRGFRVGPFVVPGSTACLRCVDAHLAERDPRRGVVVEQLAGRTAAPDDPVLEALAVTWAVRDALRYLAGGTPSTWSATVDLDLDLDPRRHSWSRHPHCGCAWDALATTEAVG</sequence>
<name>A0ABP8YQD7_9ACTN</name>
<organism evidence="1 2">
    <name type="scientific">Nocardioides endophyticus</name>
    <dbReference type="NCBI Taxonomy" id="1353775"/>
    <lineage>
        <taxon>Bacteria</taxon>
        <taxon>Bacillati</taxon>
        <taxon>Actinomycetota</taxon>
        <taxon>Actinomycetes</taxon>
        <taxon>Propionibacteriales</taxon>
        <taxon>Nocardioidaceae</taxon>
        <taxon>Nocardioides</taxon>
    </lineage>
</organism>
<comment type="caution">
    <text evidence="1">The sequence shown here is derived from an EMBL/GenBank/DDBJ whole genome shotgun (WGS) entry which is preliminary data.</text>
</comment>
<evidence type="ECO:0000313" key="2">
    <source>
        <dbReference type="Proteomes" id="UP001499882"/>
    </source>
</evidence>
<dbReference type="NCBIfam" id="TIGR03882">
    <property type="entry name" value="cyclo_dehyd_2"/>
    <property type="match status" value="1"/>
</dbReference>